<name>A0A099P0M6_PICKU</name>
<dbReference type="SMART" id="SM00320">
    <property type="entry name" value="WD40"/>
    <property type="match status" value="7"/>
</dbReference>
<dbReference type="HOGENOM" id="CLU_010934_1_0_1"/>
<evidence type="ECO:0000313" key="5">
    <source>
        <dbReference type="EMBL" id="KGK37727.1"/>
    </source>
</evidence>
<gene>
    <name evidence="5" type="ORF">JL09_g3079</name>
</gene>
<dbReference type="PANTHER" id="PTHR22847">
    <property type="entry name" value="WD40 REPEAT PROTEIN"/>
    <property type="match status" value="1"/>
</dbReference>
<proteinExistence type="predicted"/>
<keyword evidence="2" id="KW-0677">Repeat</keyword>
<sequence length="402" mass="43334">MKDITPIVAIPHSPSVYSVALTRGPQWMFTGGEDGMIRKYDFIASVEGKSPLTLSQRHQLVDSVHYGGVICSYWENEVPQSKQAFLSSTKVKTTTTNTGTNTSSSYYEPHLSPVYSLYAQREGHWLLSGLSNGSIALHSVRSQEGSIQWVFQQGHTSTVSALASYNDNQSFLSGGWDRKICEWDLNQGVLSRDYDGMSGQISVLEYYTGQGFMSASIDGRVCLYDIRSIANNGNGIGQIPLLKGTPPWCMGAAVSHMDGPSDCNVSSNTIVCVGRRNSTVEIWDLRKLTNNCEDQQGGATPLDILKLPPASGPVSSVSIFPPKDNGGNSQYIAVGSQDAVRVWDRNTGKCTILPGHAGGVVSQLAHDENGKFLVCASGNRGWAGKAGEMAFIYEVDGGDAKS</sequence>
<dbReference type="SUPFAM" id="SSF50978">
    <property type="entry name" value="WD40 repeat-like"/>
    <property type="match status" value="1"/>
</dbReference>
<feature type="repeat" description="WD" evidence="3">
    <location>
        <begin position="152"/>
        <end position="193"/>
    </location>
</feature>
<dbReference type="InterPro" id="IPR057544">
    <property type="entry name" value="Beta-prop_SPT8"/>
</dbReference>
<feature type="domain" description="Transcription factor spt8 beta-propeller" evidence="4">
    <location>
        <begin position="210"/>
        <end position="396"/>
    </location>
</feature>
<reference evidence="6" key="1">
    <citation type="journal article" date="2014" name="Microb. Cell Fact.">
        <title>Exploiting Issatchenkia orientalis SD108 for succinic acid production.</title>
        <authorList>
            <person name="Xiao H."/>
            <person name="Shao Z."/>
            <person name="Jiang Y."/>
            <person name="Dole S."/>
            <person name="Zhao H."/>
        </authorList>
    </citation>
    <scope>NUCLEOTIDE SEQUENCE [LARGE SCALE GENOMIC DNA]</scope>
    <source>
        <strain evidence="6">SD108</strain>
    </source>
</reference>
<dbReference type="PROSITE" id="PS50294">
    <property type="entry name" value="WD_REPEATS_REGION"/>
    <property type="match status" value="1"/>
</dbReference>
<dbReference type="InterPro" id="IPR015943">
    <property type="entry name" value="WD40/YVTN_repeat-like_dom_sf"/>
</dbReference>
<dbReference type="Pfam" id="PF23798">
    <property type="entry name" value="Beta-prop_SPT8"/>
    <property type="match status" value="2"/>
</dbReference>
<organism evidence="5 6">
    <name type="scientific">Pichia kudriavzevii</name>
    <name type="common">Yeast</name>
    <name type="synonym">Issatchenkia orientalis</name>
    <dbReference type="NCBI Taxonomy" id="4909"/>
    <lineage>
        <taxon>Eukaryota</taxon>
        <taxon>Fungi</taxon>
        <taxon>Dikarya</taxon>
        <taxon>Ascomycota</taxon>
        <taxon>Saccharomycotina</taxon>
        <taxon>Pichiomycetes</taxon>
        <taxon>Pichiales</taxon>
        <taxon>Pichiaceae</taxon>
        <taxon>Pichia</taxon>
    </lineage>
</organism>
<feature type="domain" description="Transcription factor spt8 beta-propeller" evidence="4">
    <location>
        <begin position="3"/>
        <end position="206"/>
    </location>
</feature>
<dbReference type="InterPro" id="IPR001680">
    <property type="entry name" value="WD40_rpt"/>
</dbReference>
<dbReference type="Proteomes" id="UP000029867">
    <property type="component" value="Unassembled WGS sequence"/>
</dbReference>
<dbReference type="EMBL" id="JQFK01000030">
    <property type="protein sequence ID" value="KGK37727.1"/>
    <property type="molecule type" value="Genomic_DNA"/>
</dbReference>
<accession>A0A099P0M6</accession>
<protein>
    <recommendedName>
        <fullName evidence="4">Transcription factor spt8 beta-propeller domain-containing protein</fullName>
    </recommendedName>
</protein>
<evidence type="ECO:0000259" key="4">
    <source>
        <dbReference type="Pfam" id="PF23798"/>
    </source>
</evidence>
<dbReference type="InterPro" id="IPR036322">
    <property type="entry name" value="WD40_repeat_dom_sf"/>
</dbReference>
<dbReference type="eggNOG" id="ENOG502QS8F">
    <property type="taxonomic scope" value="Eukaryota"/>
</dbReference>
<evidence type="ECO:0000256" key="3">
    <source>
        <dbReference type="PROSITE-ProRule" id="PRU00221"/>
    </source>
</evidence>
<keyword evidence="1 3" id="KW-0853">WD repeat</keyword>
<evidence type="ECO:0000313" key="6">
    <source>
        <dbReference type="Proteomes" id="UP000029867"/>
    </source>
</evidence>
<comment type="caution">
    <text evidence="5">The sequence shown here is derived from an EMBL/GenBank/DDBJ whole genome shotgun (WGS) entry which is preliminary data.</text>
</comment>
<dbReference type="GO" id="GO:1990234">
    <property type="term" value="C:transferase complex"/>
    <property type="evidence" value="ECO:0007669"/>
    <property type="project" value="UniProtKB-ARBA"/>
</dbReference>
<dbReference type="PANTHER" id="PTHR22847:SF637">
    <property type="entry name" value="WD REPEAT DOMAIN 5B"/>
    <property type="match status" value="1"/>
</dbReference>
<evidence type="ECO:0000256" key="1">
    <source>
        <dbReference type="ARBA" id="ARBA00022574"/>
    </source>
</evidence>
<dbReference type="PROSITE" id="PS50082">
    <property type="entry name" value="WD_REPEATS_2"/>
    <property type="match status" value="1"/>
</dbReference>
<dbReference type="Gene3D" id="2.130.10.10">
    <property type="entry name" value="YVTN repeat-like/Quinoprotein amine dehydrogenase"/>
    <property type="match status" value="2"/>
</dbReference>
<evidence type="ECO:0000256" key="2">
    <source>
        <dbReference type="ARBA" id="ARBA00022737"/>
    </source>
</evidence>
<dbReference type="VEuPathDB" id="FungiDB:C5L36_0D00490"/>
<dbReference type="AlphaFoldDB" id="A0A099P0M6"/>